<dbReference type="HOGENOM" id="CLU_026659_0_1_1"/>
<dbReference type="EMBL" id="GL573370">
    <property type="protein sequence ID" value="ELR05101.1"/>
    <property type="molecule type" value="Genomic_DNA"/>
</dbReference>
<keyword evidence="1" id="KW-1133">Transmembrane helix</keyword>
<dbReference type="GO" id="GO:0016740">
    <property type="term" value="F:transferase activity"/>
    <property type="evidence" value="ECO:0007669"/>
    <property type="project" value="UniProtKB-KW"/>
</dbReference>
<gene>
    <name evidence="2" type="ORF">GMDG_07143</name>
</gene>
<reference evidence="3" key="1">
    <citation type="submission" date="2010-09" db="EMBL/GenBank/DDBJ databases">
        <title>The genome sequence of Geomyces destructans 20631-21.</title>
        <authorList>
            <consortium name="The Broad Institute Genome Sequencing Platform"/>
            <person name="Cuomo C.A."/>
            <person name="Blehert D.S."/>
            <person name="Lorch J.M."/>
            <person name="Young S.K."/>
            <person name="Zeng Q."/>
            <person name="Gargeya S."/>
            <person name="Fitzgerald M."/>
            <person name="Haas B."/>
            <person name="Abouelleil A."/>
            <person name="Alvarado L."/>
            <person name="Arachchi H.M."/>
            <person name="Berlin A."/>
            <person name="Brown A."/>
            <person name="Chapman S.B."/>
            <person name="Chen Z."/>
            <person name="Dunbar C."/>
            <person name="Freedman E."/>
            <person name="Gearin G."/>
            <person name="Gellesch M."/>
            <person name="Goldberg J."/>
            <person name="Griggs A."/>
            <person name="Gujja S."/>
            <person name="Heiman D."/>
            <person name="Howarth C."/>
            <person name="Larson L."/>
            <person name="Lui A."/>
            <person name="MacDonald P.J.P."/>
            <person name="Montmayeur A."/>
            <person name="Murphy C."/>
            <person name="Neiman D."/>
            <person name="Pearson M."/>
            <person name="Priest M."/>
            <person name="Roberts A."/>
            <person name="Saif S."/>
            <person name="Shea T."/>
            <person name="Shenoy N."/>
            <person name="Sisk P."/>
            <person name="Stolte C."/>
            <person name="Sykes S."/>
            <person name="Wortman J."/>
            <person name="Nusbaum C."/>
            <person name="Birren B."/>
        </authorList>
    </citation>
    <scope>NUCLEOTIDE SEQUENCE [LARGE SCALE GENOMIC DNA]</scope>
    <source>
        <strain evidence="3">ATCC MYA-4855 / 20631-21</strain>
    </source>
</reference>
<keyword evidence="1" id="KW-0812">Transmembrane</keyword>
<evidence type="ECO:0000256" key="1">
    <source>
        <dbReference type="SAM" id="Phobius"/>
    </source>
</evidence>
<feature type="transmembrane region" description="Helical" evidence="1">
    <location>
        <begin position="7"/>
        <end position="27"/>
    </location>
</feature>
<protein>
    <recommendedName>
        <fullName evidence="4">Alternative oxidase</fullName>
    </recommendedName>
</protein>
<dbReference type="Gene3D" id="3.40.50.11350">
    <property type="match status" value="1"/>
</dbReference>
<dbReference type="GO" id="GO:0006004">
    <property type="term" value="P:fucose metabolic process"/>
    <property type="evidence" value="ECO:0007669"/>
    <property type="project" value="UniProtKB-KW"/>
</dbReference>
<proteinExistence type="predicted"/>
<organism evidence="2 3">
    <name type="scientific">Pseudogymnoascus destructans (strain ATCC MYA-4855 / 20631-21)</name>
    <name type="common">Bat white-nose syndrome fungus</name>
    <name type="synonym">Geomyces destructans</name>
    <dbReference type="NCBI Taxonomy" id="658429"/>
    <lineage>
        <taxon>Eukaryota</taxon>
        <taxon>Fungi</taxon>
        <taxon>Dikarya</taxon>
        <taxon>Ascomycota</taxon>
        <taxon>Pezizomycotina</taxon>
        <taxon>Leotiomycetes</taxon>
        <taxon>Thelebolales</taxon>
        <taxon>Thelebolaceae</taxon>
        <taxon>Pseudogymnoascus</taxon>
    </lineage>
</organism>
<sequence>MLPFKPPLRALMLFVAVSTAFLYFTLYRHDLHHLTTNILPLGKTDKLPKGTNLDDKASFIQAFLEHEIDGRFDPAPIQKVCASKTWNDNLTIVCGAPQGGIGNIRNVFLTCLRYAIEAGGAFVVPEIVKRDADDLSKLTTNNTVPFDYFFDLEHFKASLALACPQMALYTTAPGDLVLNPPIDLSPQHLLSETFAATVILRPEKWRPAFDGWLSEHPPIAPGRSTISLATPLLNFPIYSDPTAFMTSFGRLLRIREPSRRLAAAAVHALRTKHNIPITPIGITPSAFFGAHLRVAADATKAGWTGYEQQAAFLLHFADEVKLKTLYVTSESAPAETFRTDAAKRGAMALAKEDLLDEAEMEALRAMTWDQQALVDYEVLLRASAFGGIELSSFAWNVALRRHVVSRTKRKAWEGVKEGGGMNFKDEYSRLRGGEGGRIPCLWRRCGREWVVL</sequence>
<evidence type="ECO:0008006" key="4">
    <source>
        <dbReference type="Google" id="ProtNLM"/>
    </source>
</evidence>
<dbReference type="VEuPathDB" id="FungiDB:GMDG_07143"/>
<keyword evidence="1" id="KW-0472">Membrane</keyword>
<dbReference type="InParanoid" id="L8FZH8"/>
<dbReference type="OrthoDB" id="20368at2759"/>
<name>L8FZH8_PSED2</name>
<evidence type="ECO:0000313" key="2">
    <source>
        <dbReference type="EMBL" id="ELR05101.1"/>
    </source>
</evidence>
<accession>L8FZH8</accession>
<keyword evidence="3" id="KW-1185">Reference proteome</keyword>
<dbReference type="CDD" id="cd11296">
    <property type="entry name" value="O-FucT_like"/>
    <property type="match status" value="1"/>
</dbReference>
<dbReference type="AlphaFoldDB" id="L8FZH8"/>
<dbReference type="Proteomes" id="UP000011064">
    <property type="component" value="Unassembled WGS sequence"/>
</dbReference>
<evidence type="ECO:0000313" key="3">
    <source>
        <dbReference type="Proteomes" id="UP000011064"/>
    </source>
</evidence>